<feature type="binding site" evidence="13">
    <location>
        <position position="101"/>
    </location>
    <ligand>
        <name>ATP</name>
        <dbReference type="ChEBI" id="CHEBI:30616"/>
    </ligand>
</feature>
<evidence type="ECO:0000256" key="11">
    <source>
        <dbReference type="ARBA" id="ARBA00047559"/>
    </source>
</evidence>
<dbReference type="GO" id="GO:0004709">
    <property type="term" value="F:MAP kinase kinase kinase activity"/>
    <property type="evidence" value="ECO:0007669"/>
    <property type="project" value="UniProtKB-EC"/>
</dbReference>
<dbReference type="Proteomes" id="UP000283530">
    <property type="component" value="Unassembled WGS sequence"/>
</dbReference>
<feature type="region of interest" description="Disordered" evidence="15">
    <location>
        <begin position="546"/>
        <end position="628"/>
    </location>
</feature>
<feature type="domain" description="Protein kinase" evidence="16">
    <location>
        <begin position="72"/>
        <end position="334"/>
    </location>
</feature>
<protein>
    <recommendedName>
        <fullName evidence="2">mitogen-activated protein kinase kinase kinase</fullName>
        <ecNumber evidence="2">2.7.11.25</ecNumber>
    </recommendedName>
</protein>
<dbReference type="SUPFAM" id="SSF56112">
    <property type="entry name" value="Protein kinase-like (PK-like)"/>
    <property type="match status" value="1"/>
</dbReference>
<dbReference type="FunFam" id="3.30.200.20:FF:000387">
    <property type="entry name" value="Serine/threonine-protein kinase STE11"/>
    <property type="match status" value="1"/>
</dbReference>
<feature type="compositionally biased region" description="Polar residues" evidence="15">
    <location>
        <begin position="555"/>
        <end position="597"/>
    </location>
</feature>
<sequence length="687" mass="76321">MQDIFDSVRRSLVFRSPEGEEGREGSLADKIGTCIRRSRVGFLSKASPPSLPPPPPPLPPVSKDTAAPSIRWRRGELIGCGAFGRVYMGMNLDSGELLAVKQVLIASSNASKEKAQTHIRELEEEVKLLKNLSHPNIVRYLGTAREEETLNILLEFVPGGSISSLLGEFGSFPEAVIRMYTKQLLQGLEYLHNNGIMHRDIKGANILVDNKGCIKLADFGASKQVVELATVTGAKSMKGTPYWMAPEVILQTGHSFSADIWSVGCFVIEMATGKPPWSQQYQEVAALFHIGTTKSHPPIPEHLSFEAKDFLLKCLQKEPNLRPSASDLLQHSFVTGEYKEPHPMSRSSVPEHSATKLLTSGSYPNISPMALCSTSSDAYNIDGATRSTIFPDKLSTVGPMWETNASDEMCQVGDDFVVDGVVRPDSPLMFDNVDKSYNPMSEPDDWPCQFNESPVQREIKLDDSCDLVNGAASSFEASLRMENDFTFPCETPACEDEDEVTETKIRAFLDEKALDLKKLQTPLYEEFYNSLNVAVAGNIHNENAPNYLKLPPKSRSPSRVVNGTSTAPIDAANTTSPSSCSKRVSNSGRISIQSSREVPSAQHEWRDLVDTERQPDTPSQSYTERQRKWKEELDRELERKREMLRQAGVGLKTSPKDKLLNRQKDRSPKDIVLNQQKDRLRYASPGK</sequence>
<comment type="similarity">
    <text evidence="1">Belongs to the protein kinase superfamily. STE Ser/Thr protein kinase family. MAP kinase kinase kinase subfamily.</text>
</comment>
<evidence type="ECO:0000256" key="8">
    <source>
        <dbReference type="ARBA" id="ARBA00022840"/>
    </source>
</evidence>
<feature type="compositionally biased region" description="Pro residues" evidence="15">
    <location>
        <begin position="49"/>
        <end position="60"/>
    </location>
</feature>
<dbReference type="Pfam" id="PF00069">
    <property type="entry name" value="Pkinase"/>
    <property type="match status" value="1"/>
</dbReference>
<gene>
    <name evidence="17" type="ORF">CKAN_02301800</name>
</gene>
<comment type="caution">
    <text evidence="17">The sequence shown here is derived from an EMBL/GenBank/DDBJ whole genome shotgun (WGS) entry which is preliminary data.</text>
</comment>
<accession>A0A443PSL3</accession>
<dbReference type="AlphaFoldDB" id="A0A443PSL3"/>
<dbReference type="SMART" id="SM00220">
    <property type="entry name" value="S_TKc"/>
    <property type="match status" value="1"/>
</dbReference>
<dbReference type="GO" id="GO:0005737">
    <property type="term" value="C:cytoplasm"/>
    <property type="evidence" value="ECO:0007669"/>
    <property type="project" value="TreeGrafter"/>
</dbReference>
<dbReference type="CDD" id="cd06606">
    <property type="entry name" value="STKc_MAPKKK"/>
    <property type="match status" value="1"/>
</dbReference>
<dbReference type="PANTHER" id="PTHR48016">
    <property type="entry name" value="MAP KINASE KINASE KINASE SSK2-RELATED-RELATED"/>
    <property type="match status" value="1"/>
</dbReference>
<dbReference type="GO" id="GO:0005524">
    <property type="term" value="F:ATP binding"/>
    <property type="evidence" value="ECO:0007669"/>
    <property type="project" value="UniProtKB-UniRule"/>
</dbReference>
<evidence type="ECO:0000256" key="14">
    <source>
        <dbReference type="SAM" id="Coils"/>
    </source>
</evidence>
<keyword evidence="4" id="KW-0723">Serine/threonine-protein kinase</keyword>
<evidence type="ECO:0000256" key="5">
    <source>
        <dbReference type="ARBA" id="ARBA00022679"/>
    </source>
</evidence>
<evidence type="ECO:0000313" key="18">
    <source>
        <dbReference type="Proteomes" id="UP000283530"/>
    </source>
</evidence>
<feature type="region of interest" description="Disordered" evidence="15">
    <location>
        <begin position="43"/>
        <end position="65"/>
    </location>
</feature>
<keyword evidence="18" id="KW-1185">Reference proteome</keyword>
<reference evidence="17 18" key="1">
    <citation type="journal article" date="2019" name="Nat. Plants">
        <title>Stout camphor tree genome fills gaps in understanding of flowering plant genome evolution.</title>
        <authorList>
            <person name="Chaw S.M."/>
            <person name="Liu Y.C."/>
            <person name="Wu Y.W."/>
            <person name="Wang H.Y."/>
            <person name="Lin C.I."/>
            <person name="Wu C.S."/>
            <person name="Ke H.M."/>
            <person name="Chang L.Y."/>
            <person name="Hsu C.Y."/>
            <person name="Yang H.T."/>
            <person name="Sudianto E."/>
            <person name="Hsu M.H."/>
            <person name="Wu K.P."/>
            <person name="Wang L.N."/>
            <person name="Leebens-Mack J.H."/>
            <person name="Tsai I.J."/>
        </authorList>
    </citation>
    <scope>NUCLEOTIDE SEQUENCE [LARGE SCALE GENOMIC DNA]</scope>
    <source>
        <strain evidence="18">cv. Chaw 1501</strain>
        <tissue evidence="17">Young leaves</tissue>
    </source>
</reference>
<evidence type="ECO:0000256" key="1">
    <source>
        <dbReference type="ARBA" id="ARBA00006529"/>
    </source>
</evidence>
<comment type="catalytic activity">
    <reaction evidence="12">
        <text>L-seryl-[protein] + ATP = O-phospho-L-seryl-[protein] + ADP + H(+)</text>
        <dbReference type="Rhea" id="RHEA:17989"/>
        <dbReference type="Rhea" id="RHEA-COMP:9863"/>
        <dbReference type="Rhea" id="RHEA-COMP:11604"/>
        <dbReference type="ChEBI" id="CHEBI:15378"/>
        <dbReference type="ChEBI" id="CHEBI:29999"/>
        <dbReference type="ChEBI" id="CHEBI:30616"/>
        <dbReference type="ChEBI" id="CHEBI:83421"/>
        <dbReference type="ChEBI" id="CHEBI:456216"/>
        <dbReference type="EC" id="2.7.11.25"/>
    </reaction>
</comment>
<keyword evidence="5" id="KW-0808">Transferase</keyword>
<proteinExistence type="inferred from homology"/>
<comment type="catalytic activity">
    <reaction evidence="11">
        <text>L-threonyl-[protein] + ATP = O-phospho-L-threonyl-[protein] + ADP + H(+)</text>
        <dbReference type="Rhea" id="RHEA:46608"/>
        <dbReference type="Rhea" id="RHEA-COMP:11060"/>
        <dbReference type="Rhea" id="RHEA-COMP:11605"/>
        <dbReference type="ChEBI" id="CHEBI:15378"/>
        <dbReference type="ChEBI" id="CHEBI:30013"/>
        <dbReference type="ChEBI" id="CHEBI:30616"/>
        <dbReference type="ChEBI" id="CHEBI:61977"/>
        <dbReference type="ChEBI" id="CHEBI:456216"/>
        <dbReference type="EC" id="2.7.11.25"/>
    </reaction>
</comment>
<evidence type="ECO:0000256" key="3">
    <source>
        <dbReference type="ARBA" id="ARBA00022499"/>
    </source>
</evidence>
<evidence type="ECO:0000256" key="7">
    <source>
        <dbReference type="ARBA" id="ARBA00022777"/>
    </source>
</evidence>
<evidence type="ECO:0000256" key="2">
    <source>
        <dbReference type="ARBA" id="ARBA00012406"/>
    </source>
</evidence>
<evidence type="ECO:0000256" key="6">
    <source>
        <dbReference type="ARBA" id="ARBA00022741"/>
    </source>
</evidence>
<dbReference type="InterPro" id="IPR000719">
    <property type="entry name" value="Prot_kinase_dom"/>
</dbReference>
<dbReference type="InterPro" id="IPR008271">
    <property type="entry name" value="Ser/Thr_kinase_AS"/>
</dbReference>
<dbReference type="InterPro" id="IPR011009">
    <property type="entry name" value="Kinase-like_dom_sf"/>
</dbReference>
<evidence type="ECO:0000256" key="9">
    <source>
        <dbReference type="ARBA" id="ARBA00022843"/>
    </source>
</evidence>
<keyword evidence="6 13" id="KW-0547">Nucleotide-binding</keyword>
<evidence type="ECO:0000256" key="15">
    <source>
        <dbReference type="SAM" id="MobiDB-lite"/>
    </source>
</evidence>
<keyword evidence="10 14" id="KW-0175">Coiled coil</keyword>
<feature type="region of interest" description="Disordered" evidence="15">
    <location>
        <begin position="640"/>
        <end position="687"/>
    </location>
</feature>
<dbReference type="Gene3D" id="1.10.510.10">
    <property type="entry name" value="Transferase(Phosphotransferase) domain 1"/>
    <property type="match status" value="1"/>
</dbReference>
<feature type="compositionally biased region" description="Basic and acidic residues" evidence="15">
    <location>
        <begin position="603"/>
        <end position="615"/>
    </location>
</feature>
<keyword evidence="8 13" id="KW-0067">ATP-binding</keyword>
<keyword evidence="3" id="KW-1017">Isopeptide bond</keyword>
<evidence type="ECO:0000259" key="16">
    <source>
        <dbReference type="PROSITE" id="PS50011"/>
    </source>
</evidence>
<dbReference type="PROSITE" id="PS00108">
    <property type="entry name" value="PROTEIN_KINASE_ST"/>
    <property type="match status" value="1"/>
</dbReference>
<dbReference type="PROSITE" id="PS00107">
    <property type="entry name" value="PROTEIN_KINASE_ATP"/>
    <property type="match status" value="1"/>
</dbReference>
<dbReference type="PROSITE" id="PS50011">
    <property type="entry name" value="PROTEIN_KINASE_DOM"/>
    <property type="match status" value="1"/>
</dbReference>
<dbReference type="OrthoDB" id="266718at2759"/>
<dbReference type="InterPro" id="IPR017441">
    <property type="entry name" value="Protein_kinase_ATP_BS"/>
</dbReference>
<dbReference type="PANTHER" id="PTHR48016:SF56">
    <property type="entry name" value="MAPKK KINASE"/>
    <property type="match status" value="1"/>
</dbReference>
<evidence type="ECO:0000256" key="4">
    <source>
        <dbReference type="ARBA" id="ARBA00022527"/>
    </source>
</evidence>
<feature type="compositionally biased region" description="Basic and acidic residues" evidence="15">
    <location>
        <begin position="654"/>
        <end position="669"/>
    </location>
</feature>
<feature type="coiled-coil region" evidence="14">
    <location>
        <begin position="105"/>
        <end position="132"/>
    </location>
</feature>
<dbReference type="InterPro" id="IPR050538">
    <property type="entry name" value="MAP_kinase_kinase_kinase"/>
</dbReference>
<evidence type="ECO:0000256" key="12">
    <source>
        <dbReference type="ARBA" id="ARBA00048329"/>
    </source>
</evidence>
<organism evidence="17 18">
    <name type="scientific">Cinnamomum micranthum f. kanehirae</name>
    <dbReference type="NCBI Taxonomy" id="337451"/>
    <lineage>
        <taxon>Eukaryota</taxon>
        <taxon>Viridiplantae</taxon>
        <taxon>Streptophyta</taxon>
        <taxon>Embryophyta</taxon>
        <taxon>Tracheophyta</taxon>
        <taxon>Spermatophyta</taxon>
        <taxon>Magnoliopsida</taxon>
        <taxon>Magnoliidae</taxon>
        <taxon>Laurales</taxon>
        <taxon>Lauraceae</taxon>
        <taxon>Cinnamomum</taxon>
    </lineage>
</organism>
<dbReference type="EMBL" id="QPKB01000010">
    <property type="protein sequence ID" value="RWR93746.1"/>
    <property type="molecule type" value="Genomic_DNA"/>
</dbReference>
<name>A0A443PSL3_9MAGN</name>
<dbReference type="FunFam" id="1.10.510.10:FF:000382">
    <property type="entry name" value="Mitogen-activated protein kinase kinase kinase 2"/>
    <property type="match status" value="1"/>
</dbReference>
<keyword evidence="9" id="KW-0832">Ubl conjugation</keyword>
<evidence type="ECO:0000256" key="13">
    <source>
        <dbReference type="PROSITE-ProRule" id="PRU10141"/>
    </source>
</evidence>
<dbReference type="EC" id="2.7.11.25" evidence="2"/>
<dbReference type="STRING" id="337451.A0A443PSL3"/>
<evidence type="ECO:0000256" key="10">
    <source>
        <dbReference type="ARBA" id="ARBA00023054"/>
    </source>
</evidence>
<keyword evidence="7 17" id="KW-0418">Kinase</keyword>
<evidence type="ECO:0000313" key="17">
    <source>
        <dbReference type="EMBL" id="RWR93746.1"/>
    </source>
</evidence>